<dbReference type="OrthoDB" id="6486656at2759"/>
<sequence>MSQYQTITIPDLMAMTPFTMVKNVHLEEVDADSREWTDSFGFFDEEQRRDYIDANVELCMAYFYPLCGREELRTGCDIGNLVFVYDLVCDVKDGASARKTGDNFMNALSGKPFEHTNIGIMTRQFRDRYVKTAGPNTTARFIKTCDEYVTAIANEAGLREHGKVLDLDSYISLRRDCCSTNVCVGLFEYVNNIDLPNEVFDDPVFNRIYWAGIDLAWIANDIYSYKREASSGLDATNIVTVFMHQYKLPLQEAMDSCAEYYKSVLDKMLADIATLRSFSEKVDKDIALYIETMKHLVVGNLHWSYDSTRYFGAEHEEIKRTRVVKIKVKEEGHGAQGFSRG</sequence>
<evidence type="ECO:0000313" key="8">
    <source>
        <dbReference type="Proteomes" id="UP000053477"/>
    </source>
</evidence>
<dbReference type="Gene3D" id="1.10.600.10">
    <property type="entry name" value="Farnesyl Diphosphate Synthase"/>
    <property type="match status" value="1"/>
</dbReference>
<dbReference type="InterPro" id="IPR008949">
    <property type="entry name" value="Isoprenoid_synthase_dom_sf"/>
</dbReference>
<organism evidence="7 8">
    <name type="scientific">Schizopora paradoxa</name>
    <dbReference type="NCBI Taxonomy" id="27342"/>
    <lineage>
        <taxon>Eukaryota</taxon>
        <taxon>Fungi</taxon>
        <taxon>Dikarya</taxon>
        <taxon>Basidiomycota</taxon>
        <taxon>Agaricomycotina</taxon>
        <taxon>Agaricomycetes</taxon>
        <taxon>Hymenochaetales</taxon>
        <taxon>Schizoporaceae</taxon>
        <taxon>Schizopora</taxon>
    </lineage>
</organism>
<proteinExistence type="inferred from homology"/>
<dbReference type="SUPFAM" id="SSF48576">
    <property type="entry name" value="Terpenoid synthases"/>
    <property type="match status" value="1"/>
</dbReference>
<evidence type="ECO:0000256" key="4">
    <source>
        <dbReference type="ARBA" id="ARBA00022842"/>
    </source>
</evidence>
<comment type="cofactor">
    <cofactor evidence="1 6">
        <name>Mg(2+)</name>
        <dbReference type="ChEBI" id="CHEBI:18420"/>
    </cofactor>
</comment>
<accession>A0A0H2RWI6</accession>
<name>A0A0H2RWI6_9AGAM</name>
<dbReference type="Proteomes" id="UP000053477">
    <property type="component" value="Unassembled WGS sequence"/>
</dbReference>
<evidence type="ECO:0000256" key="3">
    <source>
        <dbReference type="ARBA" id="ARBA00022723"/>
    </source>
</evidence>
<gene>
    <name evidence="7" type="ORF">SCHPADRAFT_943858</name>
</gene>
<dbReference type="InterPro" id="IPR034686">
    <property type="entry name" value="Terpene_cyclase-like_2"/>
</dbReference>
<evidence type="ECO:0000256" key="6">
    <source>
        <dbReference type="RuleBase" id="RU366034"/>
    </source>
</evidence>
<protein>
    <recommendedName>
        <fullName evidence="6">Terpene synthase</fullName>
        <ecNumber evidence="6">4.2.3.-</ecNumber>
    </recommendedName>
</protein>
<dbReference type="GO" id="GO:0010333">
    <property type="term" value="F:terpene synthase activity"/>
    <property type="evidence" value="ECO:0007669"/>
    <property type="project" value="InterPro"/>
</dbReference>
<keyword evidence="8" id="KW-1185">Reference proteome</keyword>
<evidence type="ECO:0000313" key="7">
    <source>
        <dbReference type="EMBL" id="KLO09181.1"/>
    </source>
</evidence>
<dbReference type="GO" id="GO:0008299">
    <property type="term" value="P:isoprenoid biosynthetic process"/>
    <property type="evidence" value="ECO:0007669"/>
    <property type="project" value="UniProtKB-ARBA"/>
</dbReference>
<dbReference type="EC" id="4.2.3.-" evidence="6"/>
<keyword evidence="3 6" id="KW-0479">Metal-binding</keyword>
<dbReference type="InParanoid" id="A0A0H2RWI6"/>
<dbReference type="AlphaFoldDB" id="A0A0H2RWI6"/>
<dbReference type="Pfam" id="PF19086">
    <property type="entry name" value="Terpene_syn_C_2"/>
    <property type="match status" value="1"/>
</dbReference>
<dbReference type="PANTHER" id="PTHR35201:SF4">
    <property type="entry name" value="BETA-PINACENE SYNTHASE-RELATED"/>
    <property type="match status" value="1"/>
</dbReference>
<evidence type="ECO:0000256" key="1">
    <source>
        <dbReference type="ARBA" id="ARBA00001946"/>
    </source>
</evidence>
<keyword evidence="5 6" id="KW-0456">Lyase</keyword>
<comment type="similarity">
    <text evidence="2 6">Belongs to the terpene synthase family.</text>
</comment>
<reference evidence="7 8" key="1">
    <citation type="submission" date="2015-04" db="EMBL/GenBank/DDBJ databases">
        <title>Complete genome sequence of Schizopora paradoxa KUC8140, a cosmopolitan wood degrader in East Asia.</title>
        <authorList>
            <consortium name="DOE Joint Genome Institute"/>
            <person name="Min B."/>
            <person name="Park H."/>
            <person name="Jang Y."/>
            <person name="Kim J.-J."/>
            <person name="Kim K.H."/>
            <person name="Pangilinan J."/>
            <person name="Lipzen A."/>
            <person name="Riley R."/>
            <person name="Grigoriev I.V."/>
            <person name="Spatafora J.W."/>
            <person name="Choi I.-G."/>
        </authorList>
    </citation>
    <scope>NUCLEOTIDE SEQUENCE [LARGE SCALE GENOMIC DNA]</scope>
    <source>
        <strain evidence="7 8">KUC8140</strain>
    </source>
</reference>
<evidence type="ECO:0000256" key="5">
    <source>
        <dbReference type="ARBA" id="ARBA00023239"/>
    </source>
</evidence>
<dbReference type="GO" id="GO:0046872">
    <property type="term" value="F:metal ion binding"/>
    <property type="evidence" value="ECO:0007669"/>
    <property type="project" value="UniProtKB-KW"/>
</dbReference>
<evidence type="ECO:0000256" key="2">
    <source>
        <dbReference type="ARBA" id="ARBA00006333"/>
    </source>
</evidence>
<keyword evidence="4 6" id="KW-0460">Magnesium</keyword>
<dbReference type="PANTHER" id="PTHR35201">
    <property type="entry name" value="TERPENE SYNTHASE"/>
    <property type="match status" value="1"/>
</dbReference>
<dbReference type="EMBL" id="KQ086064">
    <property type="protein sequence ID" value="KLO09181.1"/>
    <property type="molecule type" value="Genomic_DNA"/>
</dbReference>